<evidence type="ECO:0000313" key="2">
    <source>
        <dbReference type="Proteomes" id="UP000029453"/>
    </source>
</evidence>
<evidence type="ECO:0000313" key="1">
    <source>
        <dbReference type="EMBL" id="GAC42612.1"/>
    </source>
</evidence>
<gene>
    <name evidence="1" type="ORF">PPOP_1969</name>
</gene>
<keyword evidence="2" id="KW-1185">Reference proteome</keyword>
<dbReference type="AlphaFoldDB" id="M9LAF3"/>
<protein>
    <submittedName>
        <fullName evidence="1">Uncharacterized protein</fullName>
    </submittedName>
</protein>
<dbReference type="Proteomes" id="UP000029453">
    <property type="component" value="Unassembled WGS sequence"/>
</dbReference>
<accession>M9LAF3</accession>
<organism evidence="1 2">
    <name type="scientific">Paenibacillus popilliae ATCC 14706</name>
    <dbReference type="NCBI Taxonomy" id="1212764"/>
    <lineage>
        <taxon>Bacteria</taxon>
        <taxon>Bacillati</taxon>
        <taxon>Bacillota</taxon>
        <taxon>Bacilli</taxon>
        <taxon>Bacillales</taxon>
        <taxon>Paenibacillaceae</taxon>
        <taxon>Paenibacillus</taxon>
    </lineage>
</organism>
<name>M9LAF3_PAEPP</name>
<proteinExistence type="predicted"/>
<dbReference type="EMBL" id="BALG01000120">
    <property type="protein sequence ID" value="GAC42612.1"/>
    <property type="molecule type" value="Genomic_DNA"/>
</dbReference>
<reference evidence="1 2" key="1">
    <citation type="submission" date="2012-10" db="EMBL/GenBank/DDBJ databases">
        <title>Draft Genome Sequence of Paenibacillus popilliae ATCC 14706T.</title>
        <authorList>
            <person name="Iiyama K."/>
            <person name="Mori K."/>
            <person name="Mon H."/>
            <person name="Chieda Y."/>
            <person name="Lee J.M."/>
            <person name="Kusakabe T."/>
            <person name="Tashiro K."/>
            <person name="Asano S."/>
            <person name="Yasunaga-Aoki C."/>
            <person name="Shimizu S."/>
        </authorList>
    </citation>
    <scope>NUCLEOTIDE SEQUENCE [LARGE SCALE GENOMIC DNA]</scope>
    <source>
        <strain evidence="1 2">ATCC 14706</strain>
    </source>
</reference>
<comment type="caution">
    <text evidence="1">The sequence shown here is derived from an EMBL/GenBank/DDBJ whole genome shotgun (WGS) entry which is preliminary data.</text>
</comment>
<sequence>MVTTLESGDMLEKPTVEEIVRKLKSVLQGHLSREEVSNWAGYWIRKFRDEFNLNEEDLLIWKYLDVVLGIDLKDTPTEYFHIDEDILDWIKIFEEQQLNP</sequence>